<evidence type="ECO:0000313" key="5">
    <source>
        <dbReference type="Proteomes" id="UP001231189"/>
    </source>
</evidence>
<feature type="domain" description="DUF3615" evidence="2">
    <location>
        <begin position="613"/>
        <end position="723"/>
    </location>
</feature>
<dbReference type="EMBL" id="JAUUTY010000004">
    <property type="protein sequence ID" value="KAK1642699.1"/>
    <property type="molecule type" value="Genomic_DNA"/>
</dbReference>
<dbReference type="Pfam" id="PF12274">
    <property type="entry name" value="DUF3615"/>
    <property type="match status" value="1"/>
</dbReference>
<dbReference type="PANTHER" id="PTHR33120:SF42">
    <property type="entry name" value="OS12G0105000 PROTEIN"/>
    <property type="match status" value="1"/>
</dbReference>
<evidence type="ECO:0000259" key="3">
    <source>
        <dbReference type="Pfam" id="PF20235"/>
    </source>
</evidence>
<evidence type="ECO:0000256" key="1">
    <source>
        <dbReference type="SAM" id="MobiDB-lite"/>
    </source>
</evidence>
<accession>A0AAD8RZZ0</accession>
<evidence type="ECO:0000313" key="4">
    <source>
        <dbReference type="EMBL" id="KAK1642699.1"/>
    </source>
</evidence>
<dbReference type="Pfam" id="PF20235">
    <property type="entry name" value="PIR2-like_helical"/>
    <property type="match status" value="2"/>
</dbReference>
<dbReference type="Proteomes" id="UP001231189">
    <property type="component" value="Unassembled WGS sequence"/>
</dbReference>
<dbReference type="InterPro" id="IPR046527">
    <property type="entry name" value="PIR2-like_helical"/>
</dbReference>
<feature type="domain" description="PIR2-like helical" evidence="3">
    <location>
        <begin position="375"/>
        <end position="479"/>
    </location>
</feature>
<proteinExistence type="predicted"/>
<gene>
    <name evidence="4" type="ORF">QYE76_060504</name>
</gene>
<dbReference type="InterPro" id="IPR022059">
    <property type="entry name" value="DUF3615"/>
</dbReference>
<reference evidence="4" key="1">
    <citation type="submission" date="2023-07" db="EMBL/GenBank/DDBJ databases">
        <title>A chromosome-level genome assembly of Lolium multiflorum.</title>
        <authorList>
            <person name="Chen Y."/>
            <person name="Copetti D."/>
            <person name="Kolliker R."/>
            <person name="Studer B."/>
        </authorList>
    </citation>
    <scope>NUCLEOTIDE SEQUENCE</scope>
    <source>
        <strain evidence="4">02402/16</strain>
        <tissue evidence="4">Leaf</tissue>
    </source>
</reference>
<organism evidence="4 5">
    <name type="scientific">Lolium multiflorum</name>
    <name type="common">Italian ryegrass</name>
    <name type="synonym">Lolium perenne subsp. multiflorum</name>
    <dbReference type="NCBI Taxonomy" id="4521"/>
    <lineage>
        <taxon>Eukaryota</taxon>
        <taxon>Viridiplantae</taxon>
        <taxon>Streptophyta</taxon>
        <taxon>Embryophyta</taxon>
        <taxon>Tracheophyta</taxon>
        <taxon>Spermatophyta</taxon>
        <taxon>Magnoliopsida</taxon>
        <taxon>Liliopsida</taxon>
        <taxon>Poales</taxon>
        <taxon>Poaceae</taxon>
        <taxon>BOP clade</taxon>
        <taxon>Pooideae</taxon>
        <taxon>Poodae</taxon>
        <taxon>Poeae</taxon>
        <taxon>Poeae Chloroplast Group 2 (Poeae type)</taxon>
        <taxon>Loliodinae</taxon>
        <taxon>Loliinae</taxon>
        <taxon>Lolium</taxon>
    </lineage>
</organism>
<feature type="domain" description="PIR2-like helical" evidence="3">
    <location>
        <begin position="64"/>
        <end position="181"/>
    </location>
</feature>
<name>A0AAD8RZZ0_LOLMU</name>
<dbReference type="PANTHER" id="PTHR33120">
    <property type="entry name" value="EXPRESSED PROTEIN-RELATED"/>
    <property type="match status" value="1"/>
</dbReference>
<comment type="caution">
    <text evidence="4">The sequence shown here is derived from an EMBL/GenBank/DDBJ whole genome shotgun (WGS) entry which is preliminary data.</text>
</comment>
<feature type="region of interest" description="Disordered" evidence="1">
    <location>
        <begin position="1"/>
        <end position="56"/>
    </location>
</feature>
<keyword evidence="5" id="KW-1185">Reference proteome</keyword>
<dbReference type="AlphaFoldDB" id="A0AAD8RZZ0"/>
<sequence>MTETSEASPAAPVKDNDPSPEPETQKMQEEEEVNWRQPPPRSTFDLPPYYQDPDPEAPQYLDDMAEFYLEAARRLPIAQMPRLACYLSLGGLLLGLNDPVTNIIVNAIYLMGSSRASDALPAGVDPVRHAADRASYVDIARKSRAALVVFMTFYFRHLTQAQAKRYLRAARHDLALAIGLVEHHRYAGSFELSPGCSRTRTALRYAAKVPMLLDDPHDLVQLLASRFPCHLLDPVLDDLRRGGQLSVGRVNDILNLLRHPWSPPPPPLPAPTPGTFHDADGNVTIIANIGQDLFSTTTITRHRAATLNTNKNGGFVTTTTISRHPSRPDDNDELAVAAYLTTGSDTESRLRSFLSSTAALQLQPDTNSLKMCLLDTIHGLYIKALAMLPSDHQPHLLGAMLAAGHCYGVMEDPVSNIIVNSIWYNARFPDPQTANEEDGATRAESSSLHGLIAILRADRGVTEQEAVACLRDNRRNLSKLMMTMMSSLNHQSLAAAAEAAKHPQPAALVAFLTTLLTSEKRDRLRSLLTNKSALSNADFKELNTMIAGNDVAAVPVQIMAAIPDPGQSALNTMPGATVPGFGIPGASIFNTMPATAPVQTTVKSYVRTKVEELLLDYGRNYPLGPQYKLGVICGMASKSWYCLGTTCYHVNFLASTLVVVPNDDATTSPPPECKLFFAEFWTRADDGFEPSKKPPVCCPIQDYHAFPGRCFICECALVRNVHPPCGNYFLRQEYSTDSLCAIAERHAEIGE</sequence>
<protein>
    <submittedName>
        <fullName evidence="4">Uncharacterized protein</fullName>
    </submittedName>
</protein>
<evidence type="ECO:0000259" key="2">
    <source>
        <dbReference type="Pfam" id="PF12274"/>
    </source>
</evidence>